<proteinExistence type="predicted"/>
<keyword evidence="2" id="KW-1185">Reference proteome</keyword>
<keyword evidence="1" id="KW-0614">Plasmid</keyword>
<dbReference type="KEGG" id="gox:GOX2690"/>
<dbReference type="Proteomes" id="UP000006375">
    <property type="component" value="Plasmid pGOX2"/>
</dbReference>
<organism evidence="1 2">
    <name type="scientific">Gluconobacter oxydans (strain 621H)</name>
    <name type="common">Gluconobacter suboxydans</name>
    <dbReference type="NCBI Taxonomy" id="290633"/>
    <lineage>
        <taxon>Bacteria</taxon>
        <taxon>Pseudomonadati</taxon>
        <taxon>Pseudomonadota</taxon>
        <taxon>Alphaproteobacteria</taxon>
        <taxon>Acetobacterales</taxon>
        <taxon>Acetobacteraceae</taxon>
        <taxon>Gluconobacter</taxon>
    </lineage>
</organism>
<sequence length="104" mass="11624">MLPPATRQHLKVMSMRPAAALTDTPCPFEPHLSAQLGPVGRVKRFQFRSDRHSVFVNTFPVCVGQCLFSSLPYPGFMLSEARFWFRGGVHAQPSSHRRLGKGCP</sequence>
<evidence type="ECO:0000313" key="2">
    <source>
        <dbReference type="Proteomes" id="UP000006375"/>
    </source>
</evidence>
<reference evidence="1 2" key="1">
    <citation type="journal article" date="2005" name="Nat. Biotechnol.">
        <title>Complete genome sequence of the acetic acid bacterium Gluconobacter oxydans.</title>
        <authorList>
            <person name="Prust C."/>
            <person name="Hoffmeister M."/>
            <person name="Liesegang H."/>
            <person name="Wiezer A."/>
            <person name="Fricke W.F."/>
            <person name="Ehrenreich A."/>
            <person name="Gottschalk G."/>
            <person name="Deppenmeier U."/>
        </authorList>
    </citation>
    <scope>NUCLEOTIDE SEQUENCE [LARGE SCALE GENOMIC DNA]</scope>
    <source>
        <strain evidence="2">621H</strain>
        <plasmid evidence="2">Plasmid pGOX2</plasmid>
    </source>
</reference>
<accession>Q5HXJ9</accession>
<dbReference type="EMBL" id="CP000005">
    <property type="protein sequence ID" value="AAW59754.1"/>
    <property type="molecule type" value="Genomic_DNA"/>
</dbReference>
<geneLocation type="plasmid" evidence="1 2">
    <name>pGOX2</name>
</geneLocation>
<dbReference type="HOGENOM" id="CLU_2246147_0_0_5"/>
<gene>
    <name evidence="1" type="ordered locus">GOX2690</name>
</gene>
<protein>
    <submittedName>
        <fullName evidence="1">Uncharacterized protein</fullName>
    </submittedName>
</protein>
<dbReference type="AlphaFoldDB" id="Q5HXJ9"/>
<evidence type="ECO:0000313" key="1">
    <source>
        <dbReference type="EMBL" id="AAW59754.1"/>
    </source>
</evidence>
<name>Q5HXJ9_GLUOX</name>